<dbReference type="InterPro" id="IPR033436">
    <property type="entry name" value="MucB/RseB_C"/>
</dbReference>
<dbReference type="RefSeq" id="WP_246385807.1">
    <property type="nucleotide sequence ID" value="NZ_JACHZF010000005.1"/>
</dbReference>
<protein>
    <submittedName>
        <fullName evidence="8">Sigma-E factor negative regulatory protein RseB</fullName>
    </submittedName>
</protein>
<evidence type="ECO:0000313" key="9">
    <source>
        <dbReference type="Proteomes" id="UP000553442"/>
    </source>
</evidence>
<evidence type="ECO:0000256" key="4">
    <source>
        <dbReference type="ARBA" id="ARBA00022764"/>
    </source>
</evidence>
<keyword evidence="3 5" id="KW-0732">Signal</keyword>
<organism evidence="8 9">
    <name type="scientific">Halomonas campaniensis</name>
    <dbReference type="NCBI Taxonomy" id="213554"/>
    <lineage>
        <taxon>Bacteria</taxon>
        <taxon>Pseudomonadati</taxon>
        <taxon>Pseudomonadota</taxon>
        <taxon>Gammaproteobacteria</taxon>
        <taxon>Oceanospirillales</taxon>
        <taxon>Halomonadaceae</taxon>
        <taxon>Halomonas</taxon>
    </lineage>
</organism>
<comment type="caution">
    <text evidence="8">The sequence shown here is derived from an EMBL/GenBank/DDBJ whole genome shotgun (WGS) entry which is preliminary data.</text>
</comment>
<dbReference type="AlphaFoldDB" id="A0A7W5K175"/>
<evidence type="ECO:0000259" key="6">
    <source>
        <dbReference type="Pfam" id="PF03888"/>
    </source>
</evidence>
<keyword evidence="4" id="KW-0574">Periplasm</keyword>
<evidence type="ECO:0000313" key="8">
    <source>
        <dbReference type="EMBL" id="MBB3330088.1"/>
    </source>
</evidence>
<sequence>MMRLIRPRWTLLMAAGWLLVGPSLQALAAEDVPAGDSFDCRDLQARPSPESALEWFELSLWAGHCYAFEANAVRIGHDGVRTLALSHDIRDGVERGVARFLDGPPMVFERRGRIGRLSWAGEGGDAPASPVGIAAHLDSLYRLQLGGEERIANRRARRLEISPLDSLRFGHRLWLDAATGLPLKQTLLDETGRVVETFQLTELQRPRLHEGVITLDRRREPPDDPWRIGWLPAGFTPQPVDTRSARHGDQVAHRLYSDGLSTLSLFVSPVEEVELLAPGLHRLGVSHAAVRHRDLGGQARQVVVMGELPPRVLLRVADTLEWRSDGEAAAP</sequence>
<evidence type="ECO:0000256" key="3">
    <source>
        <dbReference type="ARBA" id="ARBA00022729"/>
    </source>
</evidence>
<dbReference type="EMBL" id="JACHZF010000005">
    <property type="protein sequence ID" value="MBB3330088.1"/>
    <property type="molecule type" value="Genomic_DNA"/>
</dbReference>
<evidence type="ECO:0000256" key="5">
    <source>
        <dbReference type="SAM" id="SignalP"/>
    </source>
</evidence>
<dbReference type="Gene3D" id="2.50.20.10">
    <property type="entry name" value="Lipoprotein localisation LolA/LolB/LppX"/>
    <property type="match status" value="1"/>
</dbReference>
<dbReference type="Pfam" id="PF17188">
    <property type="entry name" value="MucB_RseB_C"/>
    <property type="match status" value="1"/>
</dbReference>
<dbReference type="Proteomes" id="UP000553442">
    <property type="component" value="Unassembled WGS sequence"/>
</dbReference>
<dbReference type="InterPro" id="IPR038484">
    <property type="entry name" value="MucB/RseB_C_sf"/>
</dbReference>
<dbReference type="InterPro" id="IPR033434">
    <property type="entry name" value="MucB/RseB_N"/>
</dbReference>
<keyword evidence="9" id="KW-1185">Reference proteome</keyword>
<dbReference type="PANTHER" id="PTHR38782">
    <property type="match status" value="1"/>
</dbReference>
<feature type="domain" description="MucB/RseB N-terminal" evidence="6">
    <location>
        <begin position="55"/>
        <end position="205"/>
    </location>
</feature>
<dbReference type="PANTHER" id="PTHR38782:SF1">
    <property type="entry name" value="SIGMA-E FACTOR REGULATORY PROTEIN RSEB"/>
    <property type="match status" value="1"/>
</dbReference>
<feature type="domain" description="MucB/RseB C-terminal" evidence="7">
    <location>
        <begin position="223"/>
        <end position="320"/>
    </location>
</feature>
<dbReference type="InterPro" id="IPR005588">
    <property type="entry name" value="MucB_RseB"/>
</dbReference>
<dbReference type="CDD" id="cd16327">
    <property type="entry name" value="RseB"/>
    <property type="match status" value="1"/>
</dbReference>
<dbReference type="GO" id="GO:0032885">
    <property type="term" value="P:regulation of polysaccharide biosynthetic process"/>
    <property type="evidence" value="ECO:0007669"/>
    <property type="project" value="TreeGrafter"/>
</dbReference>
<gene>
    <name evidence="8" type="ORF">BDK63_000930</name>
</gene>
<feature type="signal peptide" evidence="5">
    <location>
        <begin position="1"/>
        <end position="28"/>
    </location>
</feature>
<dbReference type="Pfam" id="PF03888">
    <property type="entry name" value="MucB_RseB"/>
    <property type="match status" value="1"/>
</dbReference>
<dbReference type="GO" id="GO:0030288">
    <property type="term" value="C:outer membrane-bounded periplasmic space"/>
    <property type="evidence" value="ECO:0007669"/>
    <property type="project" value="TreeGrafter"/>
</dbReference>
<proteinExistence type="inferred from homology"/>
<name>A0A7W5K175_9GAMM</name>
<evidence type="ECO:0000259" key="7">
    <source>
        <dbReference type="Pfam" id="PF17188"/>
    </source>
</evidence>
<accession>A0A7W5K175</accession>
<comment type="subcellular location">
    <subcellularLocation>
        <location evidence="1">Periplasm</location>
    </subcellularLocation>
</comment>
<evidence type="ECO:0000256" key="1">
    <source>
        <dbReference type="ARBA" id="ARBA00004418"/>
    </source>
</evidence>
<comment type="similarity">
    <text evidence="2">Belongs to the RseB family.</text>
</comment>
<evidence type="ECO:0000256" key="2">
    <source>
        <dbReference type="ARBA" id="ARBA00008150"/>
    </source>
</evidence>
<reference evidence="8 9" key="1">
    <citation type="submission" date="2020-08" db="EMBL/GenBank/DDBJ databases">
        <title>Genomic Encyclopedia of Archaeal and Bacterial Type Strains, Phase II (KMG-II): from individual species to whole genera.</title>
        <authorList>
            <person name="Goeker M."/>
        </authorList>
    </citation>
    <scope>NUCLEOTIDE SEQUENCE [LARGE SCALE GENOMIC DNA]</scope>
    <source>
        <strain evidence="8 9">5AG</strain>
    </source>
</reference>
<dbReference type="GO" id="GO:0045152">
    <property type="term" value="F:antisigma factor binding"/>
    <property type="evidence" value="ECO:0007669"/>
    <property type="project" value="TreeGrafter"/>
</dbReference>
<dbReference type="Gene3D" id="3.30.200.100">
    <property type="entry name" value="MucB/RseB, C-terminal domain"/>
    <property type="match status" value="1"/>
</dbReference>
<feature type="chain" id="PRO_5031574247" evidence="5">
    <location>
        <begin position="29"/>
        <end position="331"/>
    </location>
</feature>